<dbReference type="InterPro" id="IPR027417">
    <property type="entry name" value="P-loop_NTPase"/>
</dbReference>
<evidence type="ECO:0000313" key="2">
    <source>
        <dbReference type="Proteomes" id="UP001549749"/>
    </source>
</evidence>
<comment type="caution">
    <text evidence="1">The sequence shown here is derived from an EMBL/GenBank/DDBJ whole genome shotgun (WGS) entry which is preliminary data.</text>
</comment>
<gene>
    <name evidence="1" type="ORF">ABR189_18890</name>
</gene>
<reference evidence="1 2" key="1">
    <citation type="submission" date="2024-06" db="EMBL/GenBank/DDBJ databases">
        <title>Chitinophaga defluvii sp. nov., isolated from municipal sewage.</title>
        <authorList>
            <person name="Zhang L."/>
        </authorList>
    </citation>
    <scope>NUCLEOTIDE SEQUENCE [LARGE SCALE GENOMIC DNA]</scope>
    <source>
        <strain evidence="1 2">H8</strain>
    </source>
</reference>
<evidence type="ECO:0000313" key="1">
    <source>
        <dbReference type="EMBL" id="MET6999463.1"/>
    </source>
</evidence>
<dbReference type="Proteomes" id="UP001549749">
    <property type="component" value="Unassembled WGS sequence"/>
</dbReference>
<name>A0ABV2T8V2_9BACT</name>
<protein>
    <submittedName>
        <fullName evidence="1">AAA family ATPase</fullName>
    </submittedName>
</protein>
<sequence>MQEQNRNEQCKDSRQHEYTSAINNNTIANEILTLCDRIKEKITPTIDFNTDNLIHILEQCKIDVATNIPPPPVCLEIIQDKEEPVALGTLGNFSAVIGKAKSRKTFLITTALAAAVKNALVLDCINSKLESGTTVLYFDTEQSKYHVQKVVKRVCELSGIQEPLNFHAYGLRPYRPAERLQLIEYAIYNTEGVGLVVIDGIRDLVTSINDEEQATNITSLLLKWTEQFNIHIIVVIHQNKGNTDARGHLGTEVINKAESVLSVTKDTSNPDISIVEAEYCRDKGFKPFAFGIDKTGLPYLVEDWQVSGSTNRKPGIIPLDIPEETHNKVLKEIFAFNPSPQYGELQTQLIIYFQKYGVKCGQTKAKEFIQYYQNKKLVEKVKGNGFPKYQLLLKVG</sequence>
<dbReference type="Gene3D" id="3.40.50.300">
    <property type="entry name" value="P-loop containing nucleotide triphosphate hydrolases"/>
    <property type="match status" value="1"/>
</dbReference>
<accession>A0ABV2T8V2</accession>
<dbReference type="Pfam" id="PF13481">
    <property type="entry name" value="AAA_25"/>
    <property type="match status" value="1"/>
</dbReference>
<proteinExistence type="predicted"/>
<dbReference type="SUPFAM" id="SSF52540">
    <property type="entry name" value="P-loop containing nucleoside triphosphate hydrolases"/>
    <property type="match status" value="1"/>
</dbReference>
<dbReference type="RefSeq" id="WP_354662025.1">
    <property type="nucleotide sequence ID" value="NZ_JBEXAC010000002.1"/>
</dbReference>
<keyword evidence="2" id="KW-1185">Reference proteome</keyword>
<organism evidence="1 2">
    <name type="scientific">Chitinophaga defluvii</name>
    <dbReference type="NCBI Taxonomy" id="3163343"/>
    <lineage>
        <taxon>Bacteria</taxon>
        <taxon>Pseudomonadati</taxon>
        <taxon>Bacteroidota</taxon>
        <taxon>Chitinophagia</taxon>
        <taxon>Chitinophagales</taxon>
        <taxon>Chitinophagaceae</taxon>
        <taxon>Chitinophaga</taxon>
    </lineage>
</organism>
<dbReference type="EMBL" id="JBEXAC010000002">
    <property type="protein sequence ID" value="MET6999463.1"/>
    <property type="molecule type" value="Genomic_DNA"/>
</dbReference>